<dbReference type="InterPro" id="IPR051599">
    <property type="entry name" value="Cell_Envelope_Assoc"/>
</dbReference>
<evidence type="ECO:0000313" key="3">
    <source>
        <dbReference type="Proteomes" id="UP000562254"/>
    </source>
</evidence>
<dbReference type="InterPro" id="IPR003848">
    <property type="entry name" value="DUF218"/>
</dbReference>
<dbReference type="Proteomes" id="UP000562254">
    <property type="component" value="Unassembled WGS sequence"/>
</dbReference>
<dbReference type="GO" id="GO:0000270">
    <property type="term" value="P:peptidoglycan metabolic process"/>
    <property type="evidence" value="ECO:0007669"/>
    <property type="project" value="TreeGrafter"/>
</dbReference>
<comment type="caution">
    <text evidence="2">The sequence shown here is derived from an EMBL/GenBank/DDBJ whole genome shotgun (WGS) entry which is preliminary data.</text>
</comment>
<evidence type="ECO:0000259" key="1">
    <source>
        <dbReference type="Pfam" id="PF02698"/>
    </source>
</evidence>
<dbReference type="PANTHER" id="PTHR30336">
    <property type="entry name" value="INNER MEMBRANE PROTEIN, PROBABLE PERMEASE"/>
    <property type="match status" value="1"/>
</dbReference>
<accession>A0A840Y304</accession>
<dbReference type="AlphaFoldDB" id="A0A840Y304"/>
<organism evidence="2 3">
    <name type="scientific">Neoroseomonas alkaliterrae</name>
    <dbReference type="NCBI Taxonomy" id="1452450"/>
    <lineage>
        <taxon>Bacteria</taxon>
        <taxon>Pseudomonadati</taxon>
        <taxon>Pseudomonadota</taxon>
        <taxon>Alphaproteobacteria</taxon>
        <taxon>Acetobacterales</taxon>
        <taxon>Acetobacteraceae</taxon>
        <taxon>Neoroseomonas</taxon>
    </lineage>
</organism>
<proteinExistence type="predicted"/>
<feature type="domain" description="DUF218" evidence="1">
    <location>
        <begin position="48"/>
        <end position="169"/>
    </location>
</feature>
<sequence length="209" mass="22009">MSEMAAAPGRRLRWLLLPLVPLLLLLAGFVAFVARALDPPPPPGGRSEAIVVLTGGSERVAMGFRLLAEGRADRMLISGAHPEAGLAEIAAAAGLDPAPFAGRVTIGHAAATTRGNAAETAAWLRAEPARSLRVVTAGYHMPRAMLELRRALPGVELLPHPVPSAALRAPGALWRPRIWGLLSGEYGRYLLARAGLSALAPPRREAREG</sequence>
<name>A0A840Y304_9PROT</name>
<dbReference type="GO" id="GO:0043164">
    <property type="term" value="P:Gram-negative-bacterium-type cell wall biogenesis"/>
    <property type="evidence" value="ECO:0007669"/>
    <property type="project" value="TreeGrafter"/>
</dbReference>
<dbReference type="PANTHER" id="PTHR30336:SF4">
    <property type="entry name" value="ENVELOPE BIOGENESIS FACTOR ELYC"/>
    <property type="match status" value="1"/>
</dbReference>
<keyword evidence="3" id="KW-1185">Reference proteome</keyword>
<evidence type="ECO:0000313" key="2">
    <source>
        <dbReference type="EMBL" id="MBB5688254.1"/>
    </source>
</evidence>
<protein>
    <submittedName>
        <fullName evidence="2">Uncharacterized SAM-binding protein YcdF (DUF218 family)</fullName>
    </submittedName>
</protein>
<gene>
    <name evidence="2" type="ORF">FHS88_000364</name>
</gene>
<reference evidence="2 3" key="1">
    <citation type="submission" date="2020-08" db="EMBL/GenBank/DDBJ databases">
        <title>Genomic Encyclopedia of Type Strains, Phase IV (KMG-IV): sequencing the most valuable type-strain genomes for metagenomic binning, comparative biology and taxonomic classification.</title>
        <authorList>
            <person name="Goeker M."/>
        </authorList>
    </citation>
    <scope>NUCLEOTIDE SEQUENCE [LARGE SCALE GENOMIC DNA]</scope>
    <source>
        <strain evidence="2 3">DSM 25895</strain>
    </source>
</reference>
<dbReference type="EMBL" id="JACIJE010000001">
    <property type="protein sequence ID" value="MBB5688254.1"/>
    <property type="molecule type" value="Genomic_DNA"/>
</dbReference>
<dbReference type="CDD" id="cd06259">
    <property type="entry name" value="YdcF-like"/>
    <property type="match status" value="1"/>
</dbReference>
<dbReference type="GO" id="GO:0005886">
    <property type="term" value="C:plasma membrane"/>
    <property type="evidence" value="ECO:0007669"/>
    <property type="project" value="TreeGrafter"/>
</dbReference>
<dbReference type="Pfam" id="PF02698">
    <property type="entry name" value="DUF218"/>
    <property type="match status" value="1"/>
</dbReference>